<dbReference type="GO" id="GO:0004869">
    <property type="term" value="F:cysteine-type endopeptidase inhibitor activity"/>
    <property type="evidence" value="ECO:0007669"/>
    <property type="project" value="UniProtKB-KW"/>
</dbReference>
<organism evidence="8 9">
    <name type="scientific">Phrynocephalus forsythii</name>
    <dbReference type="NCBI Taxonomy" id="171643"/>
    <lineage>
        <taxon>Eukaryota</taxon>
        <taxon>Metazoa</taxon>
        <taxon>Chordata</taxon>
        <taxon>Craniata</taxon>
        <taxon>Vertebrata</taxon>
        <taxon>Euteleostomi</taxon>
        <taxon>Lepidosauria</taxon>
        <taxon>Squamata</taxon>
        <taxon>Bifurcata</taxon>
        <taxon>Unidentata</taxon>
        <taxon>Episquamata</taxon>
        <taxon>Toxicofera</taxon>
        <taxon>Iguania</taxon>
        <taxon>Acrodonta</taxon>
        <taxon>Agamidae</taxon>
        <taxon>Agaminae</taxon>
        <taxon>Phrynocephalus</taxon>
    </lineage>
</organism>
<dbReference type="Gene3D" id="3.10.450.10">
    <property type="match status" value="1"/>
</dbReference>
<reference evidence="8" key="1">
    <citation type="journal article" date="2023" name="DNA Res.">
        <title>Chromosome-level genome assembly of Phrynocephalus forsythii using third-generation DNA sequencing and Hi-C analysis.</title>
        <authorList>
            <person name="Qi Y."/>
            <person name="Zhao W."/>
            <person name="Zhao Y."/>
            <person name="Niu C."/>
            <person name="Cao S."/>
            <person name="Zhang Y."/>
        </authorList>
    </citation>
    <scope>NUCLEOTIDE SEQUENCE</scope>
    <source>
        <tissue evidence="8">Muscle</tissue>
    </source>
</reference>
<protein>
    <recommendedName>
        <fullName evidence="10">Cystatin domain-containing protein</fullName>
    </recommendedName>
</protein>
<accession>A0A9Q0XBQ3</accession>
<keyword evidence="3" id="KW-0964">Secreted</keyword>
<keyword evidence="4" id="KW-0646">Protease inhibitor</keyword>
<dbReference type="OrthoDB" id="1908104at2759"/>
<keyword evidence="9" id="KW-1185">Reference proteome</keyword>
<dbReference type="CDD" id="cd00042">
    <property type="entry name" value="CY"/>
    <property type="match status" value="1"/>
</dbReference>
<feature type="chain" id="PRO_5040210236" description="Cystatin domain-containing protein" evidence="7">
    <location>
        <begin position="28"/>
        <end position="141"/>
    </location>
</feature>
<evidence type="ECO:0008006" key="10">
    <source>
        <dbReference type="Google" id="ProtNLM"/>
    </source>
</evidence>
<evidence type="ECO:0000256" key="7">
    <source>
        <dbReference type="SAM" id="SignalP"/>
    </source>
</evidence>
<keyword evidence="6" id="KW-1015">Disulfide bond</keyword>
<comment type="subcellular location">
    <subcellularLocation>
        <location evidence="1">Secreted</location>
    </subcellularLocation>
</comment>
<name>A0A9Q0XBQ3_9SAUR</name>
<evidence type="ECO:0000256" key="1">
    <source>
        <dbReference type="ARBA" id="ARBA00004613"/>
    </source>
</evidence>
<comment type="caution">
    <text evidence="8">The sequence shown here is derived from an EMBL/GenBank/DDBJ whole genome shotgun (WGS) entry which is preliminary data.</text>
</comment>
<dbReference type="AlphaFoldDB" id="A0A9Q0XBQ3"/>
<dbReference type="InterPro" id="IPR000010">
    <property type="entry name" value="Cystatin_dom"/>
</dbReference>
<dbReference type="SUPFAM" id="SSF54403">
    <property type="entry name" value="Cystatin/monellin"/>
    <property type="match status" value="1"/>
</dbReference>
<feature type="signal peptide" evidence="7">
    <location>
        <begin position="1"/>
        <end position="27"/>
    </location>
</feature>
<sequence length="141" mass="15193">MAPGSSPVRLGCALLLVLVVLCSPLLAQIGGLGARHEISVSNPDARKSAASAVDAYNRDSNSPNYYKLLRIVKAEMQVSYVARHCDVGPQVWFLDRHVTKCGSLRMGLRLPSLGHILARNRRDASGLGSAPSLQDWLKEGS</sequence>
<comment type="similarity">
    <text evidence="2">Belongs to the cystatin family.</text>
</comment>
<evidence type="ECO:0000256" key="2">
    <source>
        <dbReference type="ARBA" id="ARBA00009403"/>
    </source>
</evidence>
<evidence type="ECO:0000256" key="4">
    <source>
        <dbReference type="ARBA" id="ARBA00022690"/>
    </source>
</evidence>
<keyword evidence="7" id="KW-0732">Signal</keyword>
<keyword evidence="5" id="KW-0789">Thiol protease inhibitor</keyword>
<dbReference type="GO" id="GO:0070062">
    <property type="term" value="C:extracellular exosome"/>
    <property type="evidence" value="ECO:0007669"/>
    <property type="project" value="TreeGrafter"/>
</dbReference>
<evidence type="ECO:0000313" key="8">
    <source>
        <dbReference type="EMBL" id="KAJ7307423.1"/>
    </source>
</evidence>
<dbReference type="EMBL" id="JAPFRF010000019">
    <property type="protein sequence ID" value="KAJ7307423.1"/>
    <property type="molecule type" value="Genomic_DNA"/>
</dbReference>
<evidence type="ECO:0000256" key="3">
    <source>
        <dbReference type="ARBA" id="ARBA00022525"/>
    </source>
</evidence>
<evidence type="ECO:0000256" key="6">
    <source>
        <dbReference type="ARBA" id="ARBA00023157"/>
    </source>
</evidence>
<gene>
    <name evidence="8" type="ORF">JRQ81_009441</name>
</gene>
<dbReference type="InterPro" id="IPR046350">
    <property type="entry name" value="Cystatin_sf"/>
</dbReference>
<evidence type="ECO:0000256" key="5">
    <source>
        <dbReference type="ARBA" id="ARBA00022704"/>
    </source>
</evidence>
<dbReference type="Proteomes" id="UP001142489">
    <property type="component" value="Unassembled WGS sequence"/>
</dbReference>
<dbReference type="PANTHER" id="PTHR47033:SF1">
    <property type="entry name" value="CYSTATIN-M"/>
    <property type="match status" value="1"/>
</dbReference>
<dbReference type="PANTHER" id="PTHR47033">
    <property type="entry name" value="CYSTATIN-M"/>
    <property type="match status" value="1"/>
</dbReference>
<proteinExistence type="inferred from homology"/>
<evidence type="ECO:0000313" key="9">
    <source>
        <dbReference type="Proteomes" id="UP001142489"/>
    </source>
</evidence>